<dbReference type="RefSeq" id="XP_012647503.1">
    <property type="nucleotide sequence ID" value="XM_012792049.1"/>
</dbReference>
<evidence type="ECO:0000313" key="8">
    <source>
        <dbReference type="EMBL" id="CCF72894.1"/>
    </source>
</evidence>
<dbReference type="CDD" id="cd05789">
    <property type="entry name" value="S1_Rrp4"/>
    <property type="match status" value="1"/>
</dbReference>
<evidence type="ECO:0000256" key="4">
    <source>
        <dbReference type="ARBA" id="ARBA00022884"/>
    </source>
</evidence>
<evidence type="ECO:0000256" key="3">
    <source>
        <dbReference type="ARBA" id="ARBA00022835"/>
    </source>
</evidence>
<dbReference type="InterPro" id="IPR004088">
    <property type="entry name" value="KH_dom_type_1"/>
</dbReference>
<protein>
    <submittedName>
        <fullName evidence="8">Exosome complex component RRP4</fullName>
    </submittedName>
</protein>
<proteinExistence type="inferred from homology"/>
<dbReference type="Proteomes" id="UP000002899">
    <property type="component" value="Chromosome I"/>
</dbReference>
<organism evidence="8 9">
    <name type="scientific">Babesia microti (strain RI)</name>
    <dbReference type="NCBI Taxonomy" id="1133968"/>
    <lineage>
        <taxon>Eukaryota</taxon>
        <taxon>Sar</taxon>
        <taxon>Alveolata</taxon>
        <taxon>Apicomplexa</taxon>
        <taxon>Aconoidasida</taxon>
        <taxon>Piroplasmida</taxon>
        <taxon>Babesiidae</taxon>
        <taxon>Babesia</taxon>
    </lineage>
</organism>
<dbReference type="Pfam" id="PF15985">
    <property type="entry name" value="KH_6"/>
    <property type="match status" value="1"/>
</dbReference>
<dbReference type="GO" id="GO:0000467">
    <property type="term" value="P:exonucleolytic trimming to generate mature 3'-end of 5.8S rRNA from tricistronic rRNA transcript (SSU-rRNA, 5.8S rRNA, LSU-rRNA)"/>
    <property type="evidence" value="ECO:0007669"/>
    <property type="project" value="TreeGrafter"/>
</dbReference>
<dbReference type="InterPro" id="IPR026699">
    <property type="entry name" value="Exosome_RNA_bind1/RRP40/RRP4"/>
</dbReference>
<dbReference type="VEuPathDB" id="PiroplasmaDB:BMR1_01G02180"/>
<dbReference type="GO" id="GO:0071034">
    <property type="term" value="P:CUT catabolic process"/>
    <property type="evidence" value="ECO:0007669"/>
    <property type="project" value="TreeGrafter"/>
</dbReference>
<dbReference type="InterPro" id="IPR012340">
    <property type="entry name" value="NA-bd_OB-fold"/>
</dbReference>
<dbReference type="SUPFAM" id="SSF54791">
    <property type="entry name" value="Eukaryotic type KH-domain (KH-domain type I)"/>
    <property type="match status" value="1"/>
</dbReference>
<comment type="similarity">
    <text evidence="2">Belongs to the RRP4 family.</text>
</comment>
<dbReference type="GO" id="GO:0071051">
    <property type="term" value="P:poly(A)-dependent snoRNA 3'-end processing"/>
    <property type="evidence" value="ECO:0007669"/>
    <property type="project" value="TreeGrafter"/>
</dbReference>
<evidence type="ECO:0000313" key="9">
    <source>
        <dbReference type="Proteomes" id="UP000002899"/>
    </source>
</evidence>
<accession>I7J8J6</accession>
<dbReference type="AlphaFoldDB" id="I7J8J6"/>
<dbReference type="KEGG" id="bmic:BMR1_01G02180"/>
<keyword evidence="9" id="KW-1185">Reference proteome</keyword>
<dbReference type="OrthoDB" id="1650at2759"/>
<keyword evidence="4" id="KW-0694">RNA-binding</keyword>
<reference evidence="8 9" key="3">
    <citation type="journal article" date="2016" name="Sci. Rep.">
        <title>Genome-wide diversity and gene expression profiling of Babesia microti isolates identify polymorphic genes that mediate host-pathogen interactions.</title>
        <authorList>
            <person name="Silva J.C."/>
            <person name="Cornillot E."/>
            <person name="McCracken C."/>
            <person name="Usmani-Brown S."/>
            <person name="Dwivedi A."/>
            <person name="Ifeonu O.O."/>
            <person name="Crabtree J."/>
            <person name="Gotia H.T."/>
            <person name="Virji A.Z."/>
            <person name="Reynes C."/>
            <person name="Colinge J."/>
            <person name="Kumar V."/>
            <person name="Lawres L."/>
            <person name="Pazzi J.E."/>
            <person name="Pablo J.V."/>
            <person name="Hung C."/>
            <person name="Brancato J."/>
            <person name="Kumari P."/>
            <person name="Orvis J."/>
            <person name="Tretina K."/>
            <person name="Chibucos M."/>
            <person name="Ott S."/>
            <person name="Sadzewicz L."/>
            <person name="Sengamalay N."/>
            <person name="Shetty A.C."/>
            <person name="Su Q."/>
            <person name="Tallon L."/>
            <person name="Fraser C.M."/>
            <person name="Frutos R."/>
            <person name="Molina D.M."/>
            <person name="Krause P.J."/>
            <person name="Ben Mamoun C."/>
        </authorList>
    </citation>
    <scope>NUCLEOTIDE SEQUENCE [LARGE SCALE GENOMIC DNA]</scope>
    <source>
        <strain evidence="8 9">RI</strain>
    </source>
</reference>
<dbReference type="EMBL" id="FO082871">
    <property type="protein sequence ID" value="CCF72894.1"/>
    <property type="molecule type" value="Genomic_DNA"/>
</dbReference>
<dbReference type="SUPFAM" id="SSF110324">
    <property type="entry name" value="Ribosomal L27 protein-like"/>
    <property type="match status" value="1"/>
</dbReference>
<evidence type="ECO:0000259" key="6">
    <source>
        <dbReference type="Pfam" id="PF15985"/>
    </source>
</evidence>
<gene>
    <name evidence="8" type="ORF">BMR1_01G02180</name>
</gene>
<dbReference type="SUPFAM" id="SSF50249">
    <property type="entry name" value="Nucleic acid-binding proteins"/>
    <property type="match status" value="1"/>
</dbReference>
<reference evidence="8 9" key="2">
    <citation type="journal article" date="2013" name="PLoS ONE">
        <title>Whole genome mapping and re-organization of the nuclear and mitochondrial genomes of Babesia microti isolates.</title>
        <authorList>
            <person name="Cornillot E."/>
            <person name="Dassouli A."/>
            <person name="Garg A."/>
            <person name="Pachikara N."/>
            <person name="Randazzo S."/>
            <person name="Depoix D."/>
            <person name="Carcy B."/>
            <person name="Delbecq S."/>
            <person name="Frutos R."/>
            <person name="Silva J.C."/>
            <person name="Sutton R."/>
            <person name="Krause P.J."/>
            <person name="Mamoun C.B."/>
        </authorList>
    </citation>
    <scope>NUCLEOTIDE SEQUENCE [LARGE SCALE GENOMIC DNA]</scope>
    <source>
        <strain evidence="8 9">RI</strain>
    </source>
</reference>
<dbReference type="Pfam" id="PF21266">
    <property type="entry name" value="S1_RRP4"/>
    <property type="match status" value="1"/>
</dbReference>
<dbReference type="Gene3D" id="2.40.50.140">
    <property type="entry name" value="Nucleic acid-binding proteins"/>
    <property type="match status" value="1"/>
</dbReference>
<name>I7J8J6_BABMR</name>
<dbReference type="InterPro" id="IPR025721">
    <property type="entry name" value="Exosome_cplx_N_dom"/>
</dbReference>
<keyword evidence="3" id="KW-0271">Exosome</keyword>
<dbReference type="PANTHER" id="PTHR21321:SF4">
    <property type="entry name" value="EXOSOME COMPLEX COMPONENT RRP4"/>
    <property type="match status" value="1"/>
</dbReference>
<feature type="domain" description="K Homology" evidence="6">
    <location>
        <begin position="151"/>
        <end position="192"/>
    </location>
</feature>
<feature type="domain" description="Exosome complex component N-terminal" evidence="5">
    <location>
        <begin position="7"/>
        <end position="43"/>
    </location>
</feature>
<evidence type="ECO:0000256" key="1">
    <source>
        <dbReference type="ARBA" id="ARBA00004123"/>
    </source>
</evidence>
<comment type="subcellular location">
    <subcellularLocation>
        <location evidence="1">Nucleus</location>
    </subcellularLocation>
</comment>
<sequence length="260" mass="29455">MDSIGRIVIPGDCVASTSKTLLNGYGIYKHEGVLYASLMGKLEQINQLIYVKPLKGRYMAQVGDIVVGRIDEIVGNKWMVEIGSVERAQLSIFQVNLSELSGRRRLNEDLYDMSNIFALDDLISCEVQRIMAEGTALLQIRSDKLGKLKNGIVLTVQPYLIKRQAKHIYIFDFGVKITLGCNGKIWLSSSDTNDAPSYGDRQNISIIRAIIQTIASHYIIIHFDMISEMYKMFIKKNYKIQNFDIFIQGTELLKEYLSLA</sequence>
<evidence type="ECO:0000259" key="7">
    <source>
        <dbReference type="Pfam" id="PF21266"/>
    </source>
</evidence>
<dbReference type="GO" id="GO:0003723">
    <property type="term" value="F:RNA binding"/>
    <property type="evidence" value="ECO:0007669"/>
    <property type="project" value="UniProtKB-KW"/>
</dbReference>
<dbReference type="OMA" id="GPYIPEV"/>
<dbReference type="GeneID" id="24423508"/>
<dbReference type="GO" id="GO:0034475">
    <property type="term" value="P:U4 snRNA 3'-end processing"/>
    <property type="evidence" value="ECO:0007669"/>
    <property type="project" value="TreeGrafter"/>
</dbReference>
<feature type="domain" description="RRP4 S1" evidence="7">
    <location>
        <begin position="57"/>
        <end position="129"/>
    </location>
</feature>
<dbReference type="GO" id="GO:0071035">
    <property type="term" value="P:nuclear polyadenylation-dependent rRNA catabolic process"/>
    <property type="evidence" value="ECO:0007669"/>
    <property type="project" value="TreeGrafter"/>
</dbReference>
<evidence type="ECO:0000256" key="2">
    <source>
        <dbReference type="ARBA" id="ARBA00009155"/>
    </source>
</evidence>
<dbReference type="GO" id="GO:0000177">
    <property type="term" value="C:cytoplasmic exosome (RNase complex)"/>
    <property type="evidence" value="ECO:0007669"/>
    <property type="project" value="TreeGrafter"/>
</dbReference>
<evidence type="ECO:0000259" key="5">
    <source>
        <dbReference type="Pfam" id="PF14382"/>
    </source>
</evidence>
<dbReference type="GO" id="GO:0071038">
    <property type="term" value="P:TRAMP-dependent tRNA surveillance pathway"/>
    <property type="evidence" value="ECO:0007669"/>
    <property type="project" value="TreeGrafter"/>
</dbReference>
<dbReference type="InterPro" id="IPR048565">
    <property type="entry name" value="S1_RRP4"/>
</dbReference>
<dbReference type="PANTHER" id="PTHR21321">
    <property type="entry name" value="PNAS-3 RELATED"/>
    <property type="match status" value="1"/>
</dbReference>
<dbReference type="InterPro" id="IPR036612">
    <property type="entry name" value="KH_dom_type_1_sf"/>
</dbReference>
<dbReference type="GO" id="GO:0000176">
    <property type="term" value="C:nuclear exosome (RNase complex)"/>
    <property type="evidence" value="ECO:0007669"/>
    <property type="project" value="TreeGrafter"/>
</dbReference>
<reference evidence="8 9" key="1">
    <citation type="journal article" date="2012" name="Nucleic Acids Res.">
        <title>Sequencing of the smallest Apicomplexan genome from the human pathogen Babesia microti.</title>
        <authorList>
            <person name="Cornillot E."/>
            <person name="Hadj-Kaddour K."/>
            <person name="Dassouli A."/>
            <person name="Noel B."/>
            <person name="Ranwez V."/>
            <person name="Vacherie B."/>
            <person name="Augagneur Y."/>
            <person name="Bres V."/>
            <person name="Duclos A."/>
            <person name="Randazzo S."/>
            <person name="Carcy B."/>
            <person name="Debierre-Grockiego F."/>
            <person name="Delbecq S."/>
            <person name="Moubri-Menage K."/>
            <person name="Shams-Eldin H."/>
            <person name="Usmani-Brown S."/>
            <person name="Bringaud F."/>
            <person name="Wincker P."/>
            <person name="Vivares C.P."/>
            <person name="Schwarz R.T."/>
            <person name="Schetters T.P."/>
            <person name="Krause P.J."/>
            <person name="Gorenflot A."/>
            <person name="Berry V."/>
            <person name="Barbe V."/>
            <person name="Ben Mamoun C."/>
        </authorList>
    </citation>
    <scope>NUCLEOTIDE SEQUENCE [LARGE SCALE GENOMIC DNA]</scope>
    <source>
        <strain evidence="8 9">RI</strain>
    </source>
</reference>
<dbReference type="Gene3D" id="2.40.50.100">
    <property type="match status" value="1"/>
</dbReference>
<dbReference type="Pfam" id="PF14382">
    <property type="entry name" value="ECR1_N"/>
    <property type="match status" value="1"/>
</dbReference>